<feature type="transmembrane region" description="Helical" evidence="1">
    <location>
        <begin position="65"/>
        <end position="86"/>
    </location>
</feature>
<name>A0A420IEW0_9PEZI</name>
<dbReference type="AlphaFoldDB" id="A0A420IEW0"/>
<reference evidence="2 3" key="1">
    <citation type="journal article" date="2018" name="BMC Genomics">
        <title>Comparative genome analyses reveal sequence features reflecting distinct modes of host-adaptation between dicot and monocot powdery mildew.</title>
        <authorList>
            <person name="Wu Y."/>
            <person name="Ma X."/>
            <person name="Pan Z."/>
            <person name="Kale S.D."/>
            <person name="Song Y."/>
            <person name="King H."/>
            <person name="Zhang Q."/>
            <person name="Presley C."/>
            <person name="Deng X."/>
            <person name="Wei C.I."/>
            <person name="Xiao S."/>
        </authorList>
    </citation>
    <scope>NUCLEOTIDE SEQUENCE [LARGE SCALE GENOMIC DNA]</scope>
    <source>
        <strain evidence="2">UMSG1</strain>
    </source>
</reference>
<dbReference type="EMBL" id="MCBS01024600">
    <property type="protein sequence ID" value="RKF73057.1"/>
    <property type="molecule type" value="Genomic_DNA"/>
</dbReference>
<organism evidence="2 3">
    <name type="scientific">Golovinomyces cichoracearum</name>
    <dbReference type="NCBI Taxonomy" id="62708"/>
    <lineage>
        <taxon>Eukaryota</taxon>
        <taxon>Fungi</taxon>
        <taxon>Dikarya</taxon>
        <taxon>Ascomycota</taxon>
        <taxon>Pezizomycotina</taxon>
        <taxon>Leotiomycetes</taxon>
        <taxon>Erysiphales</taxon>
        <taxon>Erysiphaceae</taxon>
        <taxon>Golovinomyces</taxon>
    </lineage>
</organism>
<evidence type="ECO:0000313" key="2">
    <source>
        <dbReference type="EMBL" id="RKF73057.1"/>
    </source>
</evidence>
<keyword evidence="1" id="KW-0472">Membrane</keyword>
<proteinExistence type="predicted"/>
<dbReference type="Proteomes" id="UP000285326">
    <property type="component" value="Unassembled WGS sequence"/>
</dbReference>
<comment type="caution">
    <text evidence="2">The sequence shown here is derived from an EMBL/GenBank/DDBJ whole genome shotgun (WGS) entry which is preliminary data.</text>
</comment>
<feature type="transmembrane region" description="Helical" evidence="1">
    <location>
        <begin position="33"/>
        <end position="53"/>
    </location>
</feature>
<keyword evidence="1" id="KW-1133">Transmembrane helix</keyword>
<protein>
    <submittedName>
        <fullName evidence="2">Uncharacterized protein</fullName>
    </submittedName>
</protein>
<accession>A0A420IEW0</accession>
<evidence type="ECO:0000313" key="3">
    <source>
        <dbReference type="Proteomes" id="UP000285326"/>
    </source>
</evidence>
<evidence type="ECO:0000256" key="1">
    <source>
        <dbReference type="SAM" id="Phobius"/>
    </source>
</evidence>
<keyword evidence="1" id="KW-0812">Transmembrane</keyword>
<sequence length="159" mass="18802">MLVLLSPVGQCFIQLRMVYITDMLCKKRGYIRCLKTVIFFDSLLLLVVWRGVFRWLNLLLRQMARAFWLVLGMVTFCSPIDSFLLVDEIKTGIGSSSSSERQRKNKVLGERIVIFFKSADVVCIFLQKKRFKDYLLRVYPPINLEIFILQQCKFREDRF</sequence>
<gene>
    <name evidence="2" type="ORF">GcM1_246224</name>
</gene>